<dbReference type="Pfam" id="PF01979">
    <property type="entry name" value="Amidohydro_1"/>
    <property type="match status" value="2"/>
</dbReference>
<dbReference type="InterPro" id="IPR011059">
    <property type="entry name" value="Metal-dep_hydrolase_composite"/>
</dbReference>
<evidence type="ECO:0000259" key="2">
    <source>
        <dbReference type="Pfam" id="PF01979"/>
    </source>
</evidence>
<dbReference type="SUPFAM" id="SSF51556">
    <property type="entry name" value="Metallo-dependent hydrolases"/>
    <property type="match status" value="1"/>
</dbReference>
<dbReference type="PANTHER" id="PTHR43135">
    <property type="entry name" value="ALPHA-D-RIBOSE 1-METHYLPHOSPHONATE 5-TRIPHOSPHATE DIPHOSPHATASE"/>
    <property type="match status" value="1"/>
</dbReference>
<feature type="domain" description="Amidohydrolase-related" evidence="2">
    <location>
        <begin position="253"/>
        <end position="406"/>
    </location>
</feature>
<reference evidence="3 4" key="1">
    <citation type="submission" date="2016-11" db="EMBL/GenBank/DDBJ databases">
        <title>Trade-off between light-utilization and light-protection in marine flavobacteria.</title>
        <authorList>
            <person name="Kumagai Y."/>
        </authorList>
    </citation>
    <scope>NUCLEOTIDE SEQUENCE [LARGE SCALE GENOMIC DNA]</scope>
    <source>
        <strain evidence="3 4">JCM 13191</strain>
    </source>
</reference>
<feature type="compositionally biased region" description="Acidic residues" evidence="1">
    <location>
        <begin position="544"/>
        <end position="554"/>
    </location>
</feature>
<dbReference type="GO" id="GO:0016810">
    <property type="term" value="F:hydrolase activity, acting on carbon-nitrogen (but not peptide) bonds"/>
    <property type="evidence" value="ECO:0007669"/>
    <property type="project" value="InterPro"/>
</dbReference>
<dbReference type="Gene3D" id="2.30.40.10">
    <property type="entry name" value="Urease, subunit C, domain 1"/>
    <property type="match status" value="1"/>
</dbReference>
<dbReference type="Proteomes" id="UP000193431">
    <property type="component" value="Chromosome"/>
</dbReference>
<evidence type="ECO:0000313" key="3">
    <source>
        <dbReference type="EMBL" id="ARN77034.1"/>
    </source>
</evidence>
<feature type="domain" description="Amidohydrolase-related" evidence="2">
    <location>
        <begin position="876"/>
        <end position="964"/>
    </location>
</feature>
<keyword evidence="3" id="KW-0378">Hydrolase</keyword>
<proteinExistence type="predicted"/>
<evidence type="ECO:0000256" key="1">
    <source>
        <dbReference type="SAM" id="MobiDB-lite"/>
    </source>
</evidence>
<dbReference type="OrthoDB" id="9802793at2"/>
<dbReference type="AlphaFoldDB" id="A0A1W6MHE4"/>
<dbReference type="RefSeq" id="WP_085765833.1">
    <property type="nucleotide sequence ID" value="NZ_CP019344.1"/>
</dbReference>
<dbReference type="InterPro" id="IPR051781">
    <property type="entry name" value="Metallo-dep_Hydrolase"/>
</dbReference>
<dbReference type="EMBL" id="CP019344">
    <property type="protein sequence ID" value="ARN77034.1"/>
    <property type="molecule type" value="Genomic_DNA"/>
</dbReference>
<name>A0A1W6MHE4_9FLAO</name>
<gene>
    <name evidence="3" type="ORF">BST97_02910</name>
</gene>
<dbReference type="SUPFAM" id="SSF51338">
    <property type="entry name" value="Composite domain of metallo-dependent hydrolases"/>
    <property type="match status" value="2"/>
</dbReference>
<dbReference type="InterPro" id="IPR032466">
    <property type="entry name" value="Metal_Hydrolase"/>
</dbReference>
<evidence type="ECO:0000313" key="4">
    <source>
        <dbReference type="Proteomes" id="UP000193431"/>
    </source>
</evidence>
<dbReference type="PANTHER" id="PTHR43135:SF3">
    <property type="entry name" value="ALPHA-D-RIBOSE 1-METHYLPHOSPHONATE 5-TRIPHOSPHATE DIPHOSPHATASE"/>
    <property type="match status" value="1"/>
</dbReference>
<accession>A0A1W6MHE4</accession>
<organism evidence="3 4">
    <name type="scientific">Nonlabens spongiae</name>
    <dbReference type="NCBI Taxonomy" id="331648"/>
    <lineage>
        <taxon>Bacteria</taxon>
        <taxon>Pseudomonadati</taxon>
        <taxon>Bacteroidota</taxon>
        <taxon>Flavobacteriia</taxon>
        <taxon>Flavobacteriales</taxon>
        <taxon>Flavobacteriaceae</taxon>
        <taxon>Nonlabens</taxon>
    </lineage>
</organism>
<dbReference type="InterPro" id="IPR006680">
    <property type="entry name" value="Amidohydro-rel"/>
</dbReference>
<keyword evidence="4" id="KW-1185">Reference proteome</keyword>
<protein>
    <submittedName>
        <fullName evidence="3">Amidohydrolase</fullName>
    </submittedName>
</protein>
<sequence length="1019" mass="113652">MKRLLYVFLLLGWQLQAQDYFPNNDDISAVDDVTRVITNVTVTTMPGQVMENATIVIKNGKIEAIGQNVSIPKNAVVEDASGTYIYPSFIEAYGDMAMKEAPRAPSSRVQQYDEGRKGYYWNDHIRAEQMAMDFFKYDEKEAQKYLDAGYGMVQTHLHDGIARGSGMLLALNNNGTDAQRIVKQESGNFFSFDKSRQSRQSYPTSMMGALALLRQAHFDADWYAKGHAKNKDLSLEALNAKKSMVQYFEAGDKKNVLRVDKLGDRIGKQFVIVGGEDAYEMIDEIKATNASLILPVNFPDAYDVSNPFLESFVSLSDMREWKQAPANPKMLSDKGVTYAITTMGLKKPSDIYGKLRSAMEYGLTKDQALAALTTIPAQIMKSSAMVGTLEKGKLANFIVASGDLFDKKTVIYENWVQGSKHLLKDRNVKDIDGTYTTRIGGTDYEMVISGTGKKIKVKSDSITLGSKIDYDNDWINILATPKNTDDKGVHRFLAQKNKNDGLTGTAYLADGNEIGFTAAMKKDGSSTQGDDTDDGSSAPLTDLEKDEEDQDDSTEGSLSGVETPAKDDATQKELKSVGKMTYPNIGFGYEQRPQQETVLYSNATVWTNEEEGILKNTDVLVKDGKIAKIGKDLSDRGARVIDGTGMHLTSGIVDEHSHIAIDGGVNEAGHNSTAEVTIEDVVDHEDVNIYRDLAGGVTSSQLLHGSANPIGGRSAIIKLKWGYPADEMIYDNSPQFIKFALGENVKQSRYQYGVRFPQTRMGVEQVFIDFFSRARDYKDSKGKPDFRYDEEMEVLLEILESKRFVTCHSYVQSEINMLMKVAEDFGFRINTFTHILEGYKVADKMAEHGVGGSTFSDWWAYKYEVNDAIPYNGAIMHEAGVTVAFNSDDAEMSRRLNQEAAKAMKYGAVSEEEAWKFVTLNPAKLLRIDDRTGSIKKGKDADLVLWNAHPMSVTARPQITMIDGIVFFDVERDARFRESVKKERQQLVNEMLKAKNKGLKTQPAKKNEKTLYECDTLHW</sequence>
<dbReference type="Gene3D" id="3.20.20.140">
    <property type="entry name" value="Metal-dependent hydrolases"/>
    <property type="match status" value="2"/>
</dbReference>
<dbReference type="STRING" id="331648.BST97_02910"/>
<feature type="region of interest" description="Disordered" evidence="1">
    <location>
        <begin position="521"/>
        <end position="572"/>
    </location>
</feature>